<sequence length="170" mass="20320">MKDYSEAYPRCRYAWNSRSKQPAFRQIQPPAAQGNPVSNHYYVCFECRTALRRPHVYGRRKPAPNCPECGQRCTFVTYKLAIPPKRHKYAWRQLQAVMQQYRQERCAFFDSRPYERLAALERQFRAWNAKLNCAQTENQRNAFRHETTRCLQAMADIEKEINRFDGFTVR</sequence>
<dbReference type="AlphaFoldDB" id="A0A1B6VXU9"/>
<accession>A0A1B6VXU9</accession>
<reference evidence="2" key="1">
    <citation type="submission" date="2016-05" db="EMBL/GenBank/DDBJ databases">
        <title>Draft genome of Corynebacterium afermentans subsp. afermentans LCDC 88199T.</title>
        <authorList>
            <person name="Bernier A.-M."/>
            <person name="Bernard K."/>
        </authorList>
    </citation>
    <scope>NUCLEOTIDE SEQUENCE [LARGE SCALE GENOMIC DNA]</scope>
    <source>
        <strain evidence="2">NML130454</strain>
    </source>
</reference>
<name>A0A1B6VXU9_9NEIS</name>
<dbReference type="Proteomes" id="UP000077726">
    <property type="component" value="Unassembled WGS sequence"/>
</dbReference>
<gene>
    <name evidence="1" type="ORF">A7Q00_07160</name>
</gene>
<organism evidence="1 2">
    <name type="scientific">Eikenella halliae</name>
    <dbReference type="NCBI Taxonomy" id="1795832"/>
    <lineage>
        <taxon>Bacteria</taxon>
        <taxon>Pseudomonadati</taxon>
        <taxon>Pseudomonadota</taxon>
        <taxon>Betaproteobacteria</taxon>
        <taxon>Neisseriales</taxon>
        <taxon>Neisseriaceae</taxon>
        <taxon>Eikenella</taxon>
    </lineage>
</organism>
<evidence type="ECO:0000313" key="2">
    <source>
        <dbReference type="Proteomes" id="UP000077726"/>
    </source>
</evidence>
<comment type="caution">
    <text evidence="1">The sequence shown here is derived from an EMBL/GenBank/DDBJ whole genome shotgun (WGS) entry which is preliminary data.</text>
</comment>
<protein>
    <submittedName>
        <fullName evidence="1">Uncharacterized protein</fullName>
    </submittedName>
</protein>
<keyword evidence="2" id="KW-1185">Reference proteome</keyword>
<evidence type="ECO:0000313" key="1">
    <source>
        <dbReference type="EMBL" id="OAM42125.1"/>
    </source>
</evidence>
<proteinExistence type="predicted"/>
<dbReference type="EMBL" id="LXSQ01000019">
    <property type="protein sequence ID" value="OAM42125.1"/>
    <property type="molecule type" value="Genomic_DNA"/>
</dbReference>